<evidence type="ECO:0000313" key="3">
    <source>
        <dbReference type="Proteomes" id="UP000252558"/>
    </source>
</evidence>
<reference evidence="2 3" key="1">
    <citation type="submission" date="2018-07" db="EMBL/GenBank/DDBJ databases">
        <title>Corallincola holothuriorum sp. nov., a new facultative anaerobe isolated from sea cucumber Apostichopus japonicus.</title>
        <authorList>
            <person name="Xia H."/>
        </authorList>
    </citation>
    <scope>NUCLEOTIDE SEQUENCE [LARGE SCALE GENOMIC DNA]</scope>
    <source>
        <strain evidence="2 3">C4</strain>
    </source>
</reference>
<dbReference type="Proteomes" id="UP000252558">
    <property type="component" value="Unassembled WGS sequence"/>
</dbReference>
<comment type="caution">
    <text evidence="2">The sequence shown here is derived from an EMBL/GenBank/DDBJ whole genome shotgun (WGS) entry which is preliminary data.</text>
</comment>
<dbReference type="EMBL" id="QPID01000010">
    <property type="protein sequence ID" value="RCU45456.1"/>
    <property type="molecule type" value="Genomic_DNA"/>
</dbReference>
<organism evidence="2 3">
    <name type="scientific">Corallincola holothuriorum</name>
    <dbReference type="NCBI Taxonomy" id="2282215"/>
    <lineage>
        <taxon>Bacteria</taxon>
        <taxon>Pseudomonadati</taxon>
        <taxon>Pseudomonadota</taxon>
        <taxon>Gammaproteobacteria</taxon>
        <taxon>Alteromonadales</taxon>
        <taxon>Psychromonadaceae</taxon>
        <taxon>Corallincola</taxon>
    </lineage>
</organism>
<gene>
    <name evidence="2" type="ORF">DU002_15470</name>
</gene>
<evidence type="ECO:0000313" key="2">
    <source>
        <dbReference type="EMBL" id="RCU45456.1"/>
    </source>
</evidence>
<protein>
    <submittedName>
        <fullName evidence="2">Uncharacterized protein</fullName>
    </submittedName>
</protein>
<name>A0A368N5I0_9GAMM</name>
<sequence>MLTVLQTTPRITRFIRPLKYPFALGIRLKRQIVWQRLSTARDQRQRSTKQQQTACKTIVSHIGLPNILYHWGSGFKAPPHPSLLPLGEKERNNKEQPLRL</sequence>
<evidence type="ECO:0000256" key="1">
    <source>
        <dbReference type="SAM" id="MobiDB-lite"/>
    </source>
</evidence>
<accession>A0A368N5I0</accession>
<feature type="compositionally biased region" description="Basic and acidic residues" evidence="1">
    <location>
        <begin position="87"/>
        <end position="100"/>
    </location>
</feature>
<feature type="region of interest" description="Disordered" evidence="1">
    <location>
        <begin position="80"/>
        <end position="100"/>
    </location>
</feature>
<keyword evidence="3" id="KW-1185">Reference proteome</keyword>
<proteinExistence type="predicted"/>
<dbReference type="AlphaFoldDB" id="A0A368N5I0"/>